<dbReference type="PROSITE" id="PS00914">
    <property type="entry name" value="SYNTAXIN"/>
    <property type="match status" value="1"/>
</dbReference>
<dbReference type="GO" id="GO:0005484">
    <property type="term" value="F:SNAP receptor activity"/>
    <property type="evidence" value="ECO:0007669"/>
    <property type="project" value="InterPro"/>
</dbReference>
<name>A0AAD8AC48_DIPPU</name>
<reference evidence="13" key="2">
    <citation type="submission" date="2023-05" db="EMBL/GenBank/DDBJ databases">
        <authorList>
            <person name="Fouks B."/>
        </authorList>
    </citation>
    <scope>NUCLEOTIDE SEQUENCE</scope>
    <source>
        <strain evidence="13">Stay&amp;Tobe</strain>
        <tissue evidence="13">Testes</tissue>
    </source>
</reference>
<feature type="transmembrane region" description="Helical" evidence="11">
    <location>
        <begin position="63"/>
        <end position="85"/>
    </location>
</feature>
<feature type="domain" description="T-SNARE coiled-coil homology" evidence="12">
    <location>
        <begin position="211"/>
        <end position="273"/>
    </location>
</feature>
<sequence length="303" mass="35165">LGSDEVCKALNKTRGLYRRWLELQEDTTSNVSKDELEWTTTELRNALRSIEWDLEDLEDTIDILLYLLLLFILMFYVFFLVVTFLKLNPTKFKIDNKELSSRRSFIDQTREEVKTMKDKMNISRGRDRDRTARQPLVNRKKKTAKKRHNTGRPEATDDGYKLRNCSLGEKGYEVSPVRVPTTHGTTKYSKLENELDSPNRQFLDDTLQQQNHIVRTQDEQLDMISDSIGTLKTVSRQIGSELDEQAVMLDEFGNELENTDSKLDSTMKKVAKVLHMSNDRRQWIAIAVLSGIMVVVIILFIVI</sequence>
<evidence type="ECO:0000256" key="3">
    <source>
        <dbReference type="ARBA" id="ARBA00022692"/>
    </source>
</evidence>
<feature type="compositionally biased region" description="Basic and acidic residues" evidence="10">
    <location>
        <begin position="121"/>
        <end position="132"/>
    </location>
</feature>
<comment type="caution">
    <text evidence="13">The sequence shown here is derived from an EMBL/GenBank/DDBJ whole genome shotgun (WGS) entry which is preliminary data.</text>
</comment>
<dbReference type="PROSITE" id="PS50192">
    <property type="entry name" value="T_SNARE"/>
    <property type="match status" value="1"/>
</dbReference>
<keyword evidence="3 11" id="KW-0812">Transmembrane</keyword>
<keyword evidence="4" id="KW-0653">Protein transport</keyword>
<dbReference type="FunFam" id="1.20.58.90:FF:000004">
    <property type="entry name" value="Syntaxin 10"/>
    <property type="match status" value="1"/>
</dbReference>
<dbReference type="InterPro" id="IPR010989">
    <property type="entry name" value="SNARE"/>
</dbReference>
<keyword evidence="7" id="KW-0175">Coiled coil</keyword>
<dbReference type="Proteomes" id="UP001233999">
    <property type="component" value="Unassembled WGS sequence"/>
</dbReference>
<feature type="non-terminal residue" evidence="13">
    <location>
        <position position="303"/>
    </location>
</feature>
<comment type="similarity">
    <text evidence="1">Belongs to the syntaxin family.</text>
</comment>
<dbReference type="Pfam" id="PF09177">
    <property type="entry name" value="STX6_10_61_N"/>
    <property type="match status" value="1"/>
</dbReference>
<evidence type="ECO:0000256" key="7">
    <source>
        <dbReference type="ARBA" id="ARBA00023054"/>
    </source>
</evidence>
<keyword evidence="6" id="KW-0333">Golgi apparatus</keyword>
<feature type="region of interest" description="Disordered" evidence="10">
    <location>
        <begin position="121"/>
        <end position="161"/>
    </location>
</feature>
<dbReference type="Pfam" id="PF05739">
    <property type="entry name" value="SNARE"/>
    <property type="match status" value="1"/>
</dbReference>
<feature type="compositionally biased region" description="Basic residues" evidence="10">
    <location>
        <begin position="138"/>
        <end position="150"/>
    </location>
</feature>
<dbReference type="FunFam" id="1.20.5.110:FF:000006">
    <property type="entry name" value="Syntaxin 6"/>
    <property type="match status" value="1"/>
</dbReference>
<feature type="transmembrane region" description="Helical" evidence="11">
    <location>
        <begin position="283"/>
        <end position="302"/>
    </location>
</feature>
<dbReference type="Gene3D" id="1.20.58.90">
    <property type="match status" value="1"/>
</dbReference>
<evidence type="ECO:0000256" key="4">
    <source>
        <dbReference type="ARBA" id="ARBA00022927"/>
    </source>
</evidence>
<dbReference type="SMART" id="SM00397">
    <property type="entry name" value="t_SNARE"/>
    <property type="match status" value="1"/>
</dbReference>
<evidence type="ECO:0000256" key="5">
    <source>
        <dbReference type="ARBA" id="ARBA00022989"/>
    </source>
</evidence>
<evidence type="ECO:0000256" key="9">
    <source>
        <dbReference type="ARBA" id="ARBA00037801"/>
    </source>
</evidence>
<dbReference type="GO" id="GO:0005802">
    <property type="term" value="C:trans-Golgi network"/>
    <property type="evidence" value="ECO:0007669"/>
    <property type="project" value="UniProtKB-ARBA"/>
</dbReference>
<reference evidence="13" key="1">
    <citation type="journal article" date="2023" name="IScience">
        <title>Live-bearing cockroach genome reveals convergent evolutionary mechanisms linked to viviparity in insects and beyond.</title>
        <authorList>
            <person name="Fouks B."/>
            <person name="Harrison M.C."/>
            <person name="Mikhailova A.A."/>
            <person name="Marchal E."/>
            <person name="English S."/>
            <person name="Carruthers M."/>
            <person name="Jennings E.C."/>
            <person name="Chiamaka E.L."/>
            <person name="Frigard R.A."/>
            <person name="Pippel M."/>
            <person name="Attardo G.M."/>
            <person name="Benoit J.B."/>
            <person name="Bornberg-Bauer E."/>
            <person name="Tobe S.S."/>
        </authorList>
    </citation>
    <scope>NUCLEOTIDE SEQUENCE</scope>
    <source>
        <strain evidence="13">Stay&amp;Tobe</strain>
    </source>
</reference>
<organism evidence="13 14">
    <name type="scientific">Diploptera punctata</name>
    <name type="common">Pacific beetle cockroach</name>
    <dbReference type="NCBI Taxonomy" id="6984"/>
    <lineage>
        <taxon>Eukaryota</taxon>
        <taxon>Metazoa</taxon>
        <taxon>Ecdysozoa</taxon>
        <taxon>Arthropoda</taxon>
        <taxon>Hexapoda</taxon>
        <taxon>Insecta</taxon>
        <taxon>Pterygota</taxon>
        <taxon>Neoptera</taxon>
        <taxon>Polyneoptera</taxon>
        <taxon>Dictyoptera</taxon>
        <taxon>Blattodea</taxon>
        <taxon>Blaberoidea</taxon>
        <taxon>Blaberidae</taxon>
        <taxon>Diplopterinae</taxon>
        <taxon>Diploptera</taxon>
    </lineage>
</organism>
<keyword evidence="8 11" id="KW-0472">Membrane</keyword>
<dbReference type="EMBL" id="JASPKZ010001994">
    <property type="protein sequence ID" value="KAJ9596345.1"/>
    <property type="molecule type" value="Genomic_DNA"/>
</dbReference>
<evidence type="ECO:0000256" key="8">
    <source>
        <dbReference type="ARBA" id="ARBA00023136"/>
    </source>
</evidence>
<dbReference type="GO" id="GO:0006886">
    <property type="term" value="P:intracellular protein transport"/>
    <property type="evidence" value="ECO:0007669"/>
    <property type="project" value="InterPro"/>
</dbReference>
<dbReference type="GO" id="GO:0048193">
    <property type="term" value="P:Golgi vesicle transport"/>
    <property type="evidence" value="ECO:0007669"/>
    <property type="project" value="InterPro"/>
</dbReference>
<dbReference type="InterPro" id="IPR000727">
    <property type="entry name" value="T_SNARE_dom"/>
</dbReference>
<dbReference type="GO" id="GO:0031090">
    <property type="term" value="C:organelle membrane"/>
    <property type="evidence" value="ECO:0007669"/>
    <property type="project" value="UniProtKB-ARBA"/>
</dbReference>
<evidence type="ECO:0000259" key="12">
    <source>
        <dbReference type="PROSITE" id="PS50192"/>
    </source>
</evidence>
<evidence type="ECO:0000256" key="2">
    <source>
        <dbReference type="ARBA" id="ARBA00022448"/>
    </source>
</evidence>
<evidence type="ECO:0000256" key="11">
    <source>
        <dbReference type="SAM" id="Phobius"/>
    </source>
</evidence>
<protein>
    <recommendedName>
        <fullName evidence="12">t-SNARE coiled-coil homology domain-containing protein</fullName>
    </recommendedName>
</protein>
<dbReference type="PANTHER" id="PTHR12791">
    <property type="entry name" value="GOLGI SNARE BET1-RELATED"/>
    <property type="match status" value="1"/>
</dbReference>
<accession>A0AAD8AC48</accession>
<dbReference type="CDD" id="cd21443">
    <property type="entry name" value="SNARE_NTD_STX6_STX10"/>
    <property type="match status" value="1"/>
</dbReference>
<keyword evidence="2" id="KW-0813">Transport</keyword>
<dbReference type="CDD" id="cd15851">
    <property type="entry name" value="SNARE_Syntaxin6"/>
    <property type="match status" value="1"/>
</dbReference>
<dbReference type="SUPFAM" id="SSF58038">
    <property type="entry name" value="SNARE fusion complex"/>
    <property type="match status" value="1"/>
</dbReference>
<gene>
    <name evidence="13" type="ORF">L9F63_012620</name>
</gene>
<evidence type="ECO:0000256" key="10">
    <source>
        <dbReference type="SAM" id="MobiDB-lite"/>
    </source>
</evidence>
<evidence type="ECO:0000313" key="14">
    <source>
        <dbReference type="Proteomes" id="UP001233999"/>
    </source>
</evidence>
<evidence type="ECO:0000256" key="1">
    <source>
        <dbReference type="ARBA" id="ARBA00009063"/>
    </source>
</evidence>
<dbReference type="InterPro" id="IPR015260">
    <property type="entry name" value="Syntaxin-6/10/61_N"/>
</dbReference>
<dbReference type="Gene3D" id="1.20.5.110">
    <property type="match status" value="1"/>
</dbReference>
<proteinExistence type="inferred from homology"/>
<evidence type="ECO:0000313" key="13">
    <source>
        <dbReference type="EMBL" id="KAJ9596345.1"/>
    </source>
</evidence>
<keyword evidence="14" id="KW-1185">Reference proteome</keyword>
<comment type="subcellular location">
    <subcellularLocation>
        <location evidence="9">Golgi apparatus</location>
        <location evidence="9">trans-Golgi network membrane</location>
        <topology evidence="9">Single-pass type IV membrane protein</topology>
    </subcellularLocation>
</comment>
<dbReference type="InterPro" id="IPR006012">
    <property type="entry name" value="Syntaxin/epimorphin_CS"/>
</dbReference>
<evidence type="ECO:0000256" key="6">
    <source>
        <dbReference type="ARBA" id="ARBA00023034"/>
    </source>
</evidence>
<dbReference type="SUPFAM" id="SSF47661">
    <property type="entry name" value="t-snare proteins"/>
    <property type="match status" value="2"/>
</dbReference>
<dbReference type="AlphaFoldDB" id="A0AAD8AC48"/>
<keyword evidence="5 11" id="KW-1133">Transmembrane helix</keyword>